<dbReference type="EMBL" id="AP024448">
    <property type="protein sequence ID" value="BCS28273.1"/>
    <property type="molecule type" value="Genomic_DNA"/>
</dbReference>
<dbReference type="GeneID" id="64978270"/>
<sequence length="293" mass="30853">MGHQPMPWLLQLHRCQDKLSPFPKFNHCKVHIVASGPTPTQWQYRGHVQNQHYIKHIDNLHTSGENKHIKSVFYPDSITLPSKMKLATVLTSISLLTPALATPTNLNVERDVAAIQGVLSDIDDKVLALGSAIEAKPLDADSIISQSNTLVDTITSGTATVNAQPPLGQLDALGLVSPTQKLADDTDATVQSLIGVKSDIIDLGEGCTTLTALKDQYDAATGLSDAVVSKVPAALADIAKELSDSISNAIQKGIDAYQGACDGSGGEPTSTGGPEPTSSETSTPTKTACPARK</sequence>
<gene>
    <name evidence="2" type="ORF">APUU_61321S</name>
</gene>
<reference evidence="2" key="2">
    <citation type="submission" date="2021-02" db="EMBL/GenBank/DDBJ databases">
        <title>Aspergillus puulaauensis MK2 genome sequence.</title>
        <authorList>
            <person name="Futagami T."/>
            <person name="Mori K."/>
            <person name="Kadooka C."/>
            <person name="Tanaka T."/>
        </authorList>
    </citation>
    <scope>NUCLEOTIDE SEQUENCE</scope>
    <source>
        <strain evidence="2">MK2</strain>
    </source>
</reference>
<dbReference type="PANTHER" id="PTHR38123">
    <property type="entry name" value="CELL WALL SERINE-THREONINE-RICH GALACTOMANNOPROTEIN MP1 (AFU_ORTHOLOGUE AFUA_4G03240)"/>
    <property type="match status" value="1"/>
</dbReference>
<organism evidence="2 3">
    <name type="scientific">Aspergillus puulaauensis</name>
    <dbReference type="NCBI Taxonomy" id="1220207"/>
    <lineage>
        <taxon>Eukaryota</taxon>
        <taxon>Fungi</taxon>
        <taxon>Dikarya</taxon>
        <taxon>Ascomycota</taxon>
        <taxon>Pezizomycotina</taxon>
        <taxon>Eurotiomycetes</taxon>
        <taxon>Eurotiomycetidae</taxon>
        <taxon>Eurotiales</taxon>
        <taxon>Aspergillaceae</taxon>
        <taxon>Aspergillus</taxon>
    </lineage>
</organism>
<proteinExistence type="predicted"/>
<accession>A0A7R7XWL1</accession>
<dbReference type="AlphaFoldDB" id="A0A7R7XWL1"/>
<dbReference type="KEGG" id="apuu:APUU_61321S"/>
<dbReference type="Gene3D" id="1.20.1280.140">
    <property type="match status" value="1"/>
</dbReference>
<dbReference type="InterPro" id="IPR021054">
    <property type="entry name" value="Cell_wall_mannoprotein_1"/>
</dbReference>
<evidence type="ECO:0000256" key="1">
    <source>
        <dbReference type="SAM" id="MobiDB-lite"/>
    </source>
</evidence>
<dbReference type="OrthoDB" id="2422134at2759"/>
<name>A0A7R7XWL1_9EURO</name>
<protein>
    <recommendedName>
        <fullName evidence="4">Hydrophobic surface binding protein A-domain-containing protein</fullName>
    </recommendedName>
</protein>
<dbReference type="Proteomes" id="UP000654913">
    <property type="component" value="Chromosome 6"/>
</dbReference>
<reference evidence="2" key="1">
    <citation type="submission" date="2021-01" db="EMBL/GenBank/DDBJ databases">
        <authorList>
            <consortium name="Aspergillus puulaauensis MK2 genome sequencing consortium"/>
            <person name="Kazuki M."/>
            <person name="Futagami T."/>
        </authorList>
    </citation>
    <scope>NUCLEOTIDE SEQUENCE</scope>
    <source>
        <strain evidence="2">MK2</strain>
    </source>
</reference>
<evidence type="ECO:0000313" key="3">
    <source>
        <dbReference type="Proteomes" id="UP000654913"/>
    </source>
</evidence>
<evidence type="ECO:0000313" key="2">
    <source>
        <dbReference type="EMBL" id="BCS28273.1"/>
    </source>
</evidence>
<feature type="compositionally biased region" description="Low complexity" evidence="1">
    <location>
        <begin position="267"/>
        <end position="285"/>
    </location>
</feature>
<dbReference type="PANTHER" id="PTHR38123:SF6">
    <property type="entry name" value="CELL WALL SERINE-THREONINE-RICH GALACTOMANNOPROTEIN MP1 (AFU_ORTHOLOGUE AFUA_4G03240)"/>
    <property type="match status" value="1"/>
</dbReference>
<dbReference type="Pfam" id="PF12296">
    <property type="entry name" value="HsbA"/>
    <property type="match status" value="1"/>
</dbReference>
<dbReference type="GO" id="GO:0005576">
    <property type="term" value="C:extracellular region"/>
    <property type="evidence" value="ECO:0007669"/>
    <property type="project" value="TreeGrafter"/>
</dbReference>
<feature type="region of interest" description="Disordered" evidence="1">
    <location>
        <begin position="257"/>
        <end position="293"/>
    </location>
</feature>
<evidence type="ECO:0008006" key="4">
    <source>
        <dbReference type="Google" id="ProtNLM"/>
    </source>
</evidence>
<keyword evidence="3" id="KW-1185">Reference proteome</keyword>
<dbReference type="RefSeq" id="XP_041560459.1">
    <property type="nucleotide sequence ID" value="XM_041694650.1"/>
</dbReference>